<dbReference type="eggNOG" id="COG0123">
    <property type="taxonomic scope" value="Bacteria"/>
</dbReference>
<dbReference type="Pfam" id="PF00850">
    <property type="entry name" value="Hist_deacetyl"/>
    <property type="match status" value="1"/>
</dbReference>
<accession>D6SQD7</accession>
<dbReference type="GO" id="GO:0004407">
    <property type="term" value="F:histone deacetylase activity"/>
    <property type="evidence" value="ECO:0007669"/>
    <property type="project" value="TreeGrafter"/>
</dbReference>
<organism evidence="3 4">
    <name type="scientific">Desulfonatronospira thiodismutans ASO3-1</name>
    <dbReference type="NCBI Taxonomy" id="555779"/>
    <lineage>
        <taxon>Bacteria</taxon>
        <taxon>Pseudomonadati</taxon>
        <taxon>Thermodesulfobacteriota</taxon>
        <taxon>Desulfovibrionia</taxon>
        <taxon>Desulfovibrionales</taxon>
        <taxon>Desulfonatronovibrionaceae</taxon>
        <taxon>Desulfonatronospira</taxon>
    </lineage>
</organism>
<dbReference type="InterPro" id="IPR023696">
    <property type="entry name" value="Ureohydrolase_dom_sf"/>
</dbReference>
<comment type="similarity">
    <text evidence="1">Belongs to the histone deacetylase family.</text>
</comment>
<sequence length="315" mass="34106">MAKTFIMYDQICKTHLAGSGHPENPARLDAIVSALQNEDQNSELVWQSPEPAREEDLFGNHEAGYVDLVRDSVAAGRHSLGYPDTGISNGSWDAALTAAGGLINAVDLVMEGKAANAFCPVRPPGHHARPGMGMGFCLFNNVALAARHAMKKYGLDRILVIDWDVHHGNGTQEAFYQEQEVFFFSTHQEAWFPFTGERHETGSGKGRGTNMNFPFSAGAGRDEILPAFTGHLVPTMDEYKPQLVLVSAGFDAMQGDLLGRFNLTEDDFARLTEIAMEIAGKHASGRLVSTLEGGYNLDGLARACAAHVKTLMQGG</sequence>
<keyword evidence="4" id="KW-1185">Reference proteome</keyword>
<protein>
    <submittedName>
        <fullName evidence="3">Histone deacetylase</fullName>
    </submittedName>
</protein>
<evidence type="ECO:0000313" key="3">
    <source>
        <dbReference type="EMBL" id="EFI34963.1"/>
    </source>
</evidence>
<dbReference type="PRINTS" id="PR01270">
    <property type="entry name" value="HDASUPER"/>
</dbReference>
<dbReference type="CDD" id="cd09992">
    <property type="entry name" value="HDAC_classII"/>
    <property type="match status" value="1"/>
</dbReference>
<dbReference type="InterPro" id="IPR023801">
    <property type="entry name" value="His_deacetylse_dom"/>
</dbReference>
<name>D6SQD7_9BACT</name>
<feature type="domain" description="Histone deacetylase" evidence="2">
    <location>
        <begin position="21"/>
        <end position="311"/>
    </location>
</feature>
<dbReference type="EMBL" id="ACJN02000002">
    <property type="protein sequence ID" value="EFI34963.1"/>
    <property type="molecule type" value="Genomic_DNA"/>
</dbReference>
<dbReference type="GO" id="GO:0040029">
    <property type="term" value="P:epigenetic regulation of gene expression"/>
    <property type="evidence" value="ECO:0007669"/>
    <property type="project" value="TreeGrafter"/>
</dbReference>
<proteinExistence type="inferred from homology"/>
<reference evidence="3" key="1">
    <citation type="submission" date="2010-05" db="EMBL/GenBank/DDBJ databases">
        <title>The draft genome of Desulfonatronospira thiodismutans ASO3-1.</title>
        <authorList>
            <consortium name="US DOE Joint Genome Institute (JGI-PGF)"/>
            <person name="Lucas S."/>
            <person name="Copeland A."/>
            <person name="Lapidus A."/>
            <person name="Cheng J.-F."/>
            <person name="Bruce D."/>
            <person name="Goodwin L."/>
            <person name="Pitluck S."/>
            <person name="Chertkov O."/>
            <person name="Brettin T."/>
            <person name="Detter J.C."/>
            <person name="Han C."/>
            <person name="Land M.L."/>
            <person name="Hauser L."/>
            <person name="Kyrpides N."/>
            <person name="Mikhailova N."/>
            <person name="Muyzer G."/>
            <person name="Woyke T."/>
        </authorList>
    </citation>
    <scope>NUCLEOTIDE SEQUENCE [LARGE SCALE GENOMIC DNA]</scope>
    <source>
        <strain evidence="3">ASO3-1</strain>
    </source>
</reference>
<dbReference type="PANTHER" id="PTHR10625">
    <property type="entry name" value="HISTONE DEACETYLASE HDAC1-RELATED"/>
    <property type="match status" value="1"/>
</dbReference>
<dbReference type="InterPro" id="IPR037138">
    <property type="entry name" value="His_deacetylse_dom_sf"/>
</dbReference>
<evidence type="ECO:0000313" key="4">
    <source>
        <dbReference type="Proteomes" id="UP000005496"/>
    </source>
</evidence>
<gene>
    <name evidence="3" type="ORF">Dthio_PD2355</name>
</gene>
<evidence type="ECO:0000259" key="2">
    <source>
        <dbReference type="Pfam" id="PF00850"/>
    </source>
</evidence>
<dbReference type="InterPro" id="IPR000286">
    <property type="entry name" value="HDACs"/>
</dbReference>
<evidence type="ECO:0000256" key="1">
    <source>
        <dbReference type="ARBA" id="ARBA00005947"/>
    </source>
</evidence>
<dbReference type="Proteomes" id="UP000005496">
    <property type="component" value="Unassembled WGS sequence"/>
</dbReference>
<dbReference type="AlphaFoldDB" id="D6SQD7"/>
<dbReference type="RefSeq" id="WP_008870277.1">
    <property type="nucleotide sequence ID" value="NZ_ACJN02000002.1"/>
</dbReference>
<dbReference type="SUPFAM" id="SSF52768">
    <property type="entry name" value="Arginase/deacetylase"/>
    <property type="match status" value="1"/>
</dbReference>
<dbReference type="Gene3D" id="3.40.800.20">
    <property type="entry name" value="Histone deacetylase domain"/>
    <property type="match status" value="1"/>
</dbReference>
<dbReference type="PANTHER" id="PTHR10625:SF10">
    <property type="entry name" value="HISTONE DEACETYLASE HDAC1"/>
    <property type="match status" value="1"/>
</dbReference>
<comment type="caution">
    <text evidence="3">The sequence shown here is derived from an EMBL/GenBank/DDBJ whole genome shotgun (WGS) entry which is preliminary data.</text>
</comment>